<reference evidence="4" key="1">
    <citation type="submission" date="2020-10" db="EMBL/GenBank/DDBJ databases">
        <authorList>
            <person name="Gilroy R."/>
        </authorList>
    </citation>
    <scope>NUCLEOTIDE SEQUENCE</scope>
    <source>
        <strain evidence="4">ChiSjej1B19-7085</strain>
    </source>
</reference>
<reference evidence="4" key="2">
    <citation type="journal article" date="2021" name="PeerJ">
        <title>Extensive microbial diversity within the chicken gut microbiome revealed by metagenomics and culture.</title>
        <authorList>
            <person name="Gilroy R."/>
            <person name="Ravi A."/>
            <person name="Getino M."/>
            <person name="Pursley I."/>
            <person name="Horton D.L."/>
            <person name="Alikhan N.F."/>
            <person name="Baker D."/>
            <person name="Gharbi K."/>
            <person name="Hall N."/>
            <person name="Watson M."/>
            <person name="Adriaenssens E.M."/>
            <person name="Foster-Nyarko E."/>
            <person name="Jarju S."/>
            <person name="Secka A."/>
            <person name="Antonio M."/>
            <person name="Oren A."/>
            <person name="Chaudhuri R.R."/>
            <person name="La Ragione R."/>
            <person name="Hildebrand F."/>
            <person name="Pallen M.J."/>
        </authorList>
    </citation>
    <scope>NUCLEOTIDE SEQUENCE</scope>
    <source>
        <strain evidence="4">ChiSjej1B19-7085</strain>
    </source>
</reference>
<comment type="caution">
    <text evidence="4">The sequence shown here is derived from an EMBL/GenBank/DDBJ whole genome shotgun (WGS) entry which is preliminary data.</text>
</comment>
<evidence type="ECO:0000313" key="5">
    <source>
        <dbReference type="Proteomes" id="UP000886785"/>
    </source>
</evidence>
<sequence length="284" mass="31960">MKTEEFFKKAKTAYDSIEIPADLSRRMDTAIDKALPHRRHWYRQAACAMAACFAVFVGALNTSQVFAQSVAQLPVLGSVAQVFTFREYADQDASHEISAEIPAVSGTGNEKLETRINTEIQKRVDDILAEANQRSEAEHKAFLETGGKEEDYVPMKIDVTYDVKSSNEKYLSFVIYDTEVRATAFEQQIFYNIDLETGEDVTLEDLLGEDWKSIADESIREQIAERSKVEGNSYFDGSNGIPGFETVGDNPKFYINEAGNPVVCFDEYEIAPGYMGLQEFEIQK</sequence>
<protein>
    <submittedName>
        <fullName evidence="4">DUF3298 domain-containing protein</fullName>
    </submittedName>
</protein>
<dbReference type="InterPro" id="IPR021729">
    <property type="entry name" value="DUF3298"/>
</dbReference>
<evidence type="ECO:0000259" key="3">
    <source>
        <dbReference type="Pfam" id="PF13739"/>
    </source>
</evidence>
<feature type="domain" description="Deacetylase PdaC" evidence="3">
    <location>
        <begin position="93"/>
        <end position="177"/>
    </location>
</feature>
<evidence type="ECO:0000259" key="2">
    <source>
        <dbReference type="Pfam" id="PF11738"/>
    </source>
</evidence>
<dbReference type="Pfam" id="PF11738">
    <property type="entry name" value="DUF3298"/>
    <property type="match status" value="1"/>
</dbReference>
<feature type="domain" description="DUF3298" evidence="2">
    <location>
        <begin position="205"/>
        <end position="283"/>
    </location>
</feature>
<accession>A0A9D1J117</accession>
<organism evidence="4 5">
    <name type="scientific">Candidatus Gallacutalibacter pullicola</name>
    <dbReference type="NCBI Taxonomy" id="2840830"/>
    <lineage>
        <taxon>Bacteria</taxon>
        <taxon>Bacillati</taxon>
        <taxon>Bacillota</taxon>
        <taxon>Clostridia</taxon>
        <taxon>Eubacteriales</taxon>
        <taxon>Candidatus Gallacutalibacter</taxon>
    </lineage>
</organism>
<keyword evidence="1" id="KW-1133">Transmembrane helix</keyword>
<dbReference type="Gene3D" id="3.90.640.20">
    <property type="entry name" value="Heat-shock cognate protein, ATPase"/>
    <property type="match status" value="1"/>
</dbReference>
<dbReference type="InterPro" id="IPR025303">
    <property type="entry name" value="PdaC"/>
</dbReference>
<dbReference type="AlphaFoldDB" id="A0A9D1J117"/>
<evidence type="ECO:0000256" key="1">
    <source>
        <dbReference type="SAM" id="Phobius"/>
    </source>
</evidence>
<dbReference type="Gene3D" id="3.30.565.40">
    <property type="entry name" value="Fervidobacterium nodosum Rt17-B1 like"/>
    <property type="match status" value="1"/>
</dbReference>
<dbReference type="EMBL" id="DVHF01000048">
    <property type="protein sequence ID" value="HIR56813.1"/>
    <property type="molecule type" value="Genomic_DNA"/>
</dbReference>
<evidence type="ECO:0000313" key="4">
    <source>
        <dbReference type="EMBL" id="HIR56813.1"/>
    </source>
</evidence>
<dbReference type="Proteomes" id="UP000886785">
    <property type="component" value="Unassembled WGS sequence"/>
</dbReference>
<keyword evidence="1" id="KW-0472">Membrane</keyword>
<proteinExistence type="predicted"/>
<dbReference type="InterPro" id="IPR037126">
    <property type="entry name" value="PdaC/RsiV-like_sf"/>
</dbReference>
<name>A0A9D1J117_9FIRM</name>
<dbReference type="Pfam" id="PF13739">
    <property type="entry name" value="PdaC"/>
    <property type="match status" value="1"/>
</dbReference>
<gene>
    <name evidence="4" type="ORF">IAA54_04025</name>
</gene>
<feature type="transmembrane region" description="Helical" evidence="1">
    <location>
        <begin position="41"/>
        <end position="60"/>
    </location>
</feature>
<keyword evidence="1" id="KW-0812">Transmembrane</keyword>